<reference evidence="2" key="2">
    <citation type="submission" date="2018-05" db="EMBL/GenBank/DDBJ databases">
        <title>OmerRS3 (Oryza meridionalis Reference Sequence Version 3).</title>
        <authorList>
            <person name="Zhang J."/>
            <person name="Kudrna D."/>
            <person name="Lee S."/>
            <person name="Talag J."/>
            <person name="Welchert J."/>
            <person name="Wing R.A."/>
        </authorList>
    </citation>
    <scope>NUCLEOTIDE SEQUENCE [LARGE SCALE GENOMIC DNA]</scope>
    <source>
        <strain evidence="2">cv. OR44</strain>
    </source>
</reference>
<evidence type="ECO:0000313" key="3">
    <source>
        <dbReference type="Proteomes" id="UP000008021"/>
    </source>
</evidence>
<feature type="compositionally biased region" description="Basic and acidic residues" evidence="1">
    <location>
        <begin position="212"/>
        <end position="247"/>
    </location>
</feature>
<feature type="compositionally biased region" description="Basic and acidic residues" evidence="1">
    <location>
        <begin position="405"/>
        <end position="417"/>
    </location>
</feature>
<organism evidence="2">
    <name type="scientific">Oryza meridionalis</name>
    <dbReference type="NCBI Taxonomy" id="40149"/>
    <lineage>
        <taxon>Eukaryota</taxon>
        <taxon>Viridiplantae</taxon>
        <taxon>Streptophyta</taxon>
        <taxon>Embryophyta</taxon>
        <taxon>Tracheophyta</taxon>
        <taxon>Spermatophyta</taxon>
        <taxon>Magnoliopsida</taxon>
        <taxon>Liliopsida</taxon>
        <taxon>Poales</taxon>
        <taxon>Poaceae</taxon>
        <taxon>BOP clade</taxon>
        <taxon>Oryzoideae</taxon>
        <taxon>Oryzeae</taxon>
        <taxon>Oryzinae</taxon>
        <taxon>Oryza</taxon>
    </lineage>
</organism>
<dbReference type="EnsemblPlants" id="OMERI11G15980.1">
    <property type="protein sequence ID" value="OMERI11G15980.1"/>
    <property type="gene ID" value="OMERI11G15980"/>
</dbReference>
<keyword evidence="3" id="KW-1185">Reference proteome</keyword>
<feature type="compositionally biased region" description="Basic and acidic residues" evidence="1">
    <location>
        <begin position="44"/>
        <end position="54"/>
    </location>
</feature>
<proteinExistence type="predicted"/>
<dbReference type="Proteomes" id="UP000008021">
    <property type="component" value="Chromosome 11"/>
</dbReference>
<feature type="region of interest" description="Disordered" evidence="1">
    <location>
        <begin position="132"/>
        <end position="184"/>
    </location>
</feature>
<feature type="region of interest" description="Disordered" evidence="1">
    <location>
        <begin position="212"/>
        <end position="347"/>
    </location>
</feature>
<evidence type="ECO:0000256" key="1">
    <source>
        <dbReference type="SAM" id="MobiDB-lite"/>
    </source>
</evidence>
<feature type="compositionally biased region" description="Basic and acidic residues" evidence="1">
    <location>
        <begin position="86"/>
        <end position="100"/>
    </location>
</feature>
<dbReference type="Gramene" id="OMERI11G15980.1">
    <property type="protein sequence ID" value="OMERI11G15980.1"/>
    <property type="gene ID" value="OMERI11G15980"/>
</dbReference>
<dbReference type="HOGENOM" id="CLU_026541_0_0_1"/>
<protein>
    <submittedName>
        <fullName evidence="2">Uncharacterized protein</fullName>
    </submittedName>
</protein>
<dbReference type="AlphaFoldDB" id="A0A0E0F7J6"/>
<feature type="region of interest" description="Disordered" evidence="1">
    <location>
        <begin position="44"/>
        <end position="120"/>
    </location>
</feature>
<accession>A0A0E0F7J6</accession>
<name>A0A0E0F7J6_9ORYZ</name>
<evidence type="ECO:0000313" key="2">
    <source>
        <dbReference type="EnsemblPlants" id="OMERI11G15980.1"/>
    </source>
</evidence>
<feature type="compositionally biased region" description="Basic and acidic residues" evidence="1">
    <location>
        <begin position="274"/>
        <end position="284"/>
    </location>
</feature>
<feature type="region of interest" description="Disordered" evidence="1">
    <location>
        <begin position="370"/>
        <end position="450"/>
    </location>
</feature>
<feature type="compositionally biased region" description="Basic and acidic residues" evidence="1">
    <location>
        <begin position="132"/>
        <end position="153"/>
    </location>
</feature>
<sequence length="671" mass="73341">MAVADADDEEKGRAGVANGVLLAFLAPEEALALGGDHNEALHGELRVRQGRDVDAGGDDDDEARRGEVRAPQGRAYDDDAAEDEEGLRFLDDDEARRGEVRAPQGRAYDDDAAEDEEGLRFLPGRARYGVETRGFRAEDVGNEGRRGQGHEVDAAGDADDEARRGEVRAPQGRAYDDDAAEDEEGLRFLPGRALGEEVGGVLPLHDRALRLRRDRVGYDDEGDTRGFRAEDVGDEGRRGRAHDDGHERHRGRGRVGGERQSICANDDEQGLRGGAHDDPDEPRRGRVLLPLRARLKDDDDEKLMRDQEGALGDEVHRGANGYREGHRTAHDDGEGPPFAALDDGEERPLGGLVEELFVCRLGDDDEVRVGANHNGEGRRLRGPPPDGEEARVRCGRAYQLAPRAHAQEEPRVRRDRAQEDEEEPPVRRGRSRSPLRLQAHGDAEDGEGLPFRLRAHGEGLPLPGLGVGGRARLYGEGLGREDDAEGLEVAVDDAEGGVDLGALELHEEEPAGGKKVAVSAAVAAARAVKNAAGKKAAKEAMVRWGQRNPNKNTPKKGSGTANCSIYKEPVEVGAFQSDQKIYEPDKRFMTGNEVTDSEYIELVGLYNKMNNLQLETKDMIKGNAMSDILDNCLLMRNLVRKMRSPRAMIKRKVEGEPPIIPPNLLEIPDIS</sequence>
<reference evidence="2" key="1">
    <citation type="submission" date="2015-04" db="UniProtKB">
        <authorList>
            <consortium name="EnsemblPlants"/>
        </authorList>
    </citation>
    <scope>IDENTIFICATION</scope>
</reference>
<feature type="compositionally biased region" description="Basic and acidic residues" evidence="1">
    <location>
        <begin position="294"/>
        <end position="333"/>
    </location>
</feature>